<dbReference type="GO" id="GO:0016757">
    <property type="term" value="F:glycosyltransferase activity"/>
    <property type="evidence" value="ECO:0007669"/>
    <property type="project" value="InterPro"/>
</dbReference>
<evidence type="ECO:0000313" key="3">
    <source>
        <dbReference type="Proteomes" id="UP000199029"/>
    </source>
</evidence>
<dbReference type="STRING" id="1227077.SAMN04515668_2387"/>
<dbReference type="OrthoDB" id="7560678at2"/>
<dbReference type="SUPFAM" id="SSF53756">
    <property type="entry name" value="UDP-Glycosyltransferase/glycogen phosphorylase"/>
    <property type="match status" value="1"/>
</dbReference>
<dbReference type="Gene3D" id="3.40.50.2000">
    <property type="entry name" value="Glycogen Phosphorylase B"/>
    <property type="match status" value="1"/>
</dbReference>
<organism evidence="2 3">
    <name type="scientific">Hymenobacter arizonensis</name>
    <name type="common">Siccationidurans arizonensis</name>
    <dbReference type="NCBI Taxonomy" id="1227077"/>
    <lineage>
        <taxon>Bacteria</taxon>
        <taxon>Pseudomonadati</taxon>
        <taxon>Bacteroidota</taxon>
        <taxon>Cytophagia</taxon>
        <taxon>Cytophagales</taxon>
        <taxon>Hymenobacteraceae</taxon>
        <taxon>Hymenobacter</taxon>
    </lineage>
</organism>
<dbReference type="AlphaFoldDB" id="A0A1I5YRN1"/>
<gene>
    <name evidence="2" type="ORF">SAMN04515668_2387</name>
</gene>
<proteinExistence type="predicted"/>
<keyword evidence="2" id="KW-0808">Transferase</keyword>
<evidence type="ECO:0000313" key="2">
    <source>
        <dbReference type="EMBL" id="SFQ46812.1"/>
    </source>
</evidence>
<feature type="domain" description="Glycosyl transferase family 1" evidence="1">
    <location>
        <begin position="220"/>
        <end position="374"/>
    </location>
</feature>
<name>A0A1I5YRN1_HYMAR</name>
<dbReference type="Pfam" id="PF00534">
    <property type="entry name" value="Glycos_transf_1"/>
    <property type="match status" value="1"/>
</dbReference>
<dbReference type="Proteomes" id="UP000199029">
    <property type="component" value="Unassembled WGS sequence"/>
</dbReference>
<sequence length="416" mass="47565">MMKYFFFTLRDFKKEVGENVRMYGMLNSLAAQGHEVVFLSNAEDYKSFHPAIQHVHIGYDFKEKRRMQGLLALLPASVVYQQFRPLFSKIEAAIERAGVGSMPVCFFDYLDNTIGHLLKATGIIQSYINDIHGIVPIEQLYLQSIATNSYQRLVHRWKLFLVNNLDQKVFEGAAGLIYGSSSMQKYYEQRHRLEGKQSFVIPYLVGEDALKRQPDAVLQRELKQRLGLTEQDFVVLFIGTYKQTGGMDDLIKAFGLLHRDKPASKLIMIGEGPYKDYCVKLAQQLPAANAIHFIKNIPYAEMATYQSLAQVIVCPDKENAFSQHVVHVKYFDALISGRLVINGAFDSVKEINKNEELSLTFKPSDVTSLHAKLVYCHEHYEELCRKYAGVKEYVAQHLTYNAYVKNLRFNTTPSSN</sequence>
<evidence type="ECO:0000259" key="1">
    <source>
        <dbReference type="Pfam" id="PF00534"/>
    </source>
</evidence>
<dbReference type="InterPro" id="IPR001296">
    <property type="entry name" value="Glyco_trans_1"/>
</dbReference>
<keyword evidence="3" id="KW-1185">Reference proteome</keyword>
<accession>A0A1I5YRN1</accession>
<dbReference type="PANTHER" id="PTHR12526">
    <property type="entry name" value="GLYCOSYLTRANSFERASE"/>
    <property type="match status" value="1"/>
</dbReference>
<dbReference type="EMBL" id="FOXS01000003">
    <property type="protein sequence ID" value="SFQ46812.1"/>
    <property type="molecule type" value="Genomic_DNA"/>
</dbReference>
<protein>
    <submittedName>
        <fullName evidence="2">Glycosyltransferase involved in cell wall bisynthesis</fullName>
    </submittedName>
</protein>
<dbReference type="RefSeq" id="WP_092673142.1">
    <property type="nucleotide sequence ID" value="NZ_FOXS01000003.1"/>
</dbReference>
<reference evidence="3" key="1">
    <citation type="submission" date="2016-10" db="EMBL/GenBank/DDBJ databases">
        <authorList>
            <person name="Varghese N."/>
            <person name="Submissions S."/>
        </authorList>
    </citation>
    <scope>NUCLEOTIDE SEQUENCE [LARGE SCALE GENOMIC DNA]</scope>
    <source>
        <strain evidence="3">OR362-8,ATCC BAA-1266,JCM 13504</strain>
    </source>
</reference>